<feature type="region of interest" description="Disordered" evidence="1">
    <location>
        <begin position="460"/>
        <end position="481"/>
    </location>
</feature>
<evidence type="ECO:0000259" key="2">
    <source>
        <dbReference type="SMART" id="SM01267"/>
    </source>
</evidence>
<sequence length="584" mass="63228">MEDYLPDPDSNLDLSHPAQHLHLPQQQFDHNLEDLPVPQDSTGVDSGYPCCEARGGPCEVHGVTTAPEPMNPSTTAAAHAINGEGHTRWSDLVLFGDQLFDGPAEPGPAAVEAAARAGGWDAPSTFGTASNFVDFFSEQHSSMQPHSMPMIPFGSPVRGMHPLPALGSPIFEDLLGRGGHSGFPFDGEATPTRFGGATASQQTQHRQQQQQQQKEEQLQQQQPPLRCEGWSEFNTDQELRTPRPLSAISAPSPDIKGETDDGVNIPPRPGLQWPSGPWIDEDDDYDNDEDEDGSPVHAYRDAMEGEVSPSPPAHGSSSNGARPPSYPGQTTTAASLKRPRIAIGDPPSKRRGSVSDSSLSSPLTSLSALDFNASDESESSGRRPSPSPASGMTVDEEAGEFEDVLTKIVQDYLMNPYPHEYTILIMHSKAAQKSYGAEKRFFSPPPMCILHGSGWSLPSALTTPLRPPTRNQPPPEAAPTSWPKVFVSFLQNGNSSKTGSSSSSATSSRDDDDDKLSRVGGLNTREGLNAPLQIEETRLDLISRGTSVRDTRDGRVPRRVGRAVFKNLFINDSDKRKSFPLYIR</sequence>
<feature type="compositionally biased region" description="Low complexity" evidence="1">
    <location>
        <begin position="493"/>
        <end position="507"/>
    </location>
</feature>
<feature type="compositionally biased region" description="Acidic residues" evidence="1">
    <location>
        <begin position="279"/>
        <end position="293"/>
    </location>
</feature>
<dbReference type="InterPro" id="IPR037095">
    <property type="entry name" value="RBP-J/Cbf11_DNA-bd_sf"/>
</dbReference>
<dbReference type="GO" id="GO:0005634">
    <property type="term" value="C:nucleus"/>
    <property type="evidence" value="ECO:0007669"/>
    <property type="project" value="InterPro"/>
</dbReference>
<feature type="compositionally biased region" description="Low complexity" evidence="1">
    <location>
        <begin position="201"/>
        <end position="222"/>
    </location>
</feature>
<feature type="domain" description="RBP-J/Cbf11/Cbf12 DNA binding" evidence="2">
    <location>
        <begin position="422"/>
        <end position="583"/>
    </location>
</feature>
<accession>A0A4P9W4V5</accession>
<dbReference type="InterPro" id="IPR008967">
    <property type="entry name" value="p53-like_TF_DNA-bd_sf"/>
</dbReference>
<feature type="region of interest" description="Disordered" evidence="1">
    <location>
        <begin position="493"/>
        <end position="528"/>
    </location>
</feature>
<feature type="compositionally biased region" description="Pro residues" evidence="1">
    <location>
        <begin position="465"/>
        <end position="477"/>
    </location>
</feature>
<name>A0A4P9W4V5_9FUNG</name>
<dbReference type="PANTHER" id="PTHR10665">
    <property type="entry name" value="RECOMBINING BINDING PROTEIN SUPPRESSOR OF HAIRLESS"/>
    <property type="match status" value="1"/>
</dbReference>
<dbReference type="EMBL" id="KZ998311">
    <property type="protein sequence ID" value="RKO86305.1"/>
    <property type="molecule type" value="Genomic_DNA"/>
</dbReference>
<dbReference type="GO" id="GO:0003677">
    <property type="term" value="F:DNA binding"/>
    <property type="evidence" value="ECO:0007669"/>
    <property type="project" value="InterPro"/>
</dbReference>
<keyword evidence="4" id="KW-1185">Reference proteome</keyword>
<dbReference type="AlphaFoldDB" id="A0A4P9W4V5"/>
<feature type="region of interest" description="Disordered" evidence="1">
    <location>
        <begin position="239"/>
        <end position="396"/>
    </location>
</feature>
<dbReference type="Proteomes" id="UP000269721">
    <property type="component" value="Unassembled WGS sequence"/>
</dbReference>
<proteinExistence type="predicted"/>
<dbReference type="Pfam" id="PF09271">
    <property type="entry name" value="LAG1-DNAbind"/>
    <property type="match status" value="1"/>
</dbReference>
<dbReference type="InterPro" id="IPR015351">
    <property type="entry name" value="RBP-J/Cbf11/Cbf12_DNA-bd"/>
</dbReference>
<feature type="compositionally biased region" description="Low complexity" evidence="1">
    <location>
        <begin position="382"/>
        <end position="391"/>
    </location>
</feature>
<feature type="compositionally biased region" description="Low complexity" evidence="1">
    <location>
        <begin position="354"/>
        <end position="369"/>
    </location>
</feature>
<gene>
    <name evidence="3" type="ORF">BDK51DRAFT_26683</name>
</gene>
<evidence type="ECO:0000256" key="1">
    <source>
        <dbReference type="SAM" id="MobiDB-lite"/>
    </source>
</evidence>
<reference evidence="4" key="1">
    <citation type="journal article" date="2018" name="Nat. Microbiol.">
        <title>Leveraging single-cell genomics to expand the fungal tree of life.</title>
        <authorList>
            <person name="Ahrendt S.R."/>
            <person name="Quandt C.A."/>
            <person name="Ciobanu D."/>
            <person name="Clum A."/>
            <person name="Salamov A."/>
            <person name="Andreopoulos B."/>
            <person name="Cheng J.F."/>
            <person name="Woyke T."/>
            <person name="Pelin A."/>
            <person name="Henrissat B."/>
            <person name="Reynolds N.K."/>
            <person name="Benny G.L."/>
            <person name="Smith M.E."/>
            <person name="James T.Y."/>
            <person name="Grigoriev I.V."/>
        </authorList>
    </citation>
    <scope>NUCLEOTIDE SEQUENCE [LARGE SCALE GENOMIC DNA]</scope>
</reference>
<protein>
    <submittedName>
        <fullName evidence="3">LAG1, DNA binding-domain-containing protein</fullName>
    </submittedName>
</protein>
<dbReference type="SMART" id="SM01267">
    <property type="entry name" value="LAG1_DNAbind"/>
    <property type="match status" value="1"/>
</dbReference>
<organism evidence="3 4">
    <name type="scientific">Blyttiomyces helicus</name>
    <dbReference type="NCBI Taxonomy" id="388810"/>
    <lineage>
        <taxon>Eukaryota</taxon>
        <taxon>Fungi</taxon>
        <taxon>Fungi incertae sedis</taxon>
        <taxon>Chytridiomycota</taxon>
        <taxon>Chytridiomycota incertae sedis</taxon>
        <taxon>Chytridiomycetes</taxon>
        <taxon>Chytridiomycetes incertae sedis</taxon>
        <taxon>Blyttiomyces</taxon>
    </lineage>
</organism>
<dbReference type="OrthoDB" id="5600360at2759"/>
<dbReference type="SUPFAM" id="SSF49417">
    <property type="entry name" value="p53-like transcription factors"/>
    <property type="match status" value="1"/>
</dbReference>
<evidence type="ECO:0000313" key="3">
    <source>
        <dbReference type="EMBL" id="RKO86305.1"/>
    </source>
</evidence>
<feature type="non-terminal residue" evidence="3">
    <location>
        <position position="584"/>
    </location>
</feature>
<feature type="region of interest" description="Disordered" evidence="1">
    <location>
        <begin position="179"/>
        <end position="224"/>
    </location>
</feature>
<dbReference type="GO" id="GO:0001228">
    <property type="term" value="F:DNA-binding transcription activator activity, RNA polymerase II-specific"/>
    <property type="evidence" value="ECO:0007669"/>
    <property type="project" value="InterPro"/>
</dbReference>
<dbReference type="InterPro" id="IPR040159">
    <property type="entry name" value="CLS_fam"/>
</dbReference>
<dbReference type="Gene3D" id="2.60.40.1450">
    <property type="entry name" value="LAG1, DNA binding domain"/>
    <property type="match status" value="1"/>
</dbReference>
<evidence type="ECO:0000313" key="4">
    <source>
        <dbReference type="Proteomes" id="UP000269721"/>
    </source>
</evidence>